<dbReference type="EMBL" id="CP020612">
    <property type="protein sequence ID" value="ARJ68514.1"/>
    <property type="molecule type" value="Genomic_DNA"/>
</dbReference>
<evidence type="ECO:0000256" key="4">
    <source>
        <dbReference type="ARBA" id="ARBA00022840"/>
    </source>
</evidence>
<sequence length="216" mass="22080">MKPVLSSDRGITLIGGGTVEPRHLAAALALAPAVVAADSGADIALENGIEPLAVIGDLDSLSAAARGRLGDRLHPVAEQDSTDFEKCLLRLSAPFVIGVGFGGARLDHALAALGVLVRRIGPPTVLICGDDVVLACPPQLATRLAPGTRLSLFPMGPARVESQGLRWPTTGLDLAPAGRIGTSNEVTGPVRLGVNGPVLLILPQDRLNAAIAIARA</sequence>
<keyword evidence="1" id="KW-0808">Transferase</keyword>
<evidence type="ECO:0000256" key="3">
    <source>
        <dbReference type="ARBA" id="ARBA00022777"/>
    </source>
</evidence>
<dbReference type="CDD" id="cd07995">
    <property type="entry name" value="TPK"/>
    <property type="match status" value="1"/>
</dbReference>
<keyword evidence="3 8" id="KW-0418">Kinase</keyword>
<feature type="domain" description="Thiamin pyrophosphokinase catalytic" evidence="6">
    <location>
        <begin position="30"/>
        <end position="118"/>
    </location>
</feature>
<dbReference type="GO" id="GO:0004788">
    <property type="term" value="F:thiamine diphosphokinase activity"/>
    <property type="evidence" value="ECO:0007669"/>
    <property type="project" value="UniProtKB-UniRule"/>
</dbReference>
<protein>
    <recommendedName>
        <fullName evidence="5">Thiamine diphosphokinase</fullName>
        <ecNumber evidence="5">2.7.6.2</ecNumber>
    </recommendedName>
</protein>
<dbReference type="NCBIfam" id="TIGR01378">
    <property type="entry name" value="thi_PPkinase"/>
    <property type="match status" value="1"/>
</dbReference>
<dbReference type="GO" id="GO:0030975">
    <property type="term" value="F:thiamine binding"/>
    <property type="evidence" value="ECO:0007669"/>
    <property type="project" value="InterPro"/>
</dbReference>
<evidence type="ECO:0000256" key="1">
    <source>
        <dbReference type="ARBA" id="ARBA00022679"/>
    </source>
</evidence>
<evidence type="ECO:0000259" key="6">
    <source>
        <dbReference type="Pfam" id="PF04263"/>
    </source>
</evidence>
<name>A0A1W6CUI3_9RHOB</name>
<reference evidence="8 9" key="1">
    <citation type="submission" date="2017-03" db="EMBL/GenBank/DDBJ databases">
        <title>Genome sequence of Paracoccus contaminans isolated from a water microcosm.</title>
        <authorList>
            <person name="Aurass P."/>
            <person name="Karste S."/>
            <person name="Trost E."/>
            <person name="Glaeser S.P."/>
            <person name="Kaempfer P."/>
            <person name="Flieger A."/>
        </authorList>
    </citation>
    <scope>NUCLEOTIDE SEQUENCE [LARGE SCALE GENOMIC DNA]</scope>
    <source>
        <strain evidence="9">RKI 16-01929T\LMG 29738T\CCM 8701T\CIP 111112T</strain>
    </source>
</reference>
<proteinExistence type="predicted"/>
<dbReference type="Pfam" id="PF04265">
    <property type="entry name" value="TPK_B1_binding"/>
    <property type="match status" value="1"/>
</dbReference>
<dbReference type="Proteomes" id="UP000193017">
    <property type="component" value="Chromosome"/>
</dbReference>
<accession>A0A1W6CUI3</accession>
<dbReference type="PANTHER" id="PTHR41299:SF1">
    <property type="entry name" value="THIAMINE PYROPHOSPHOKINASE"/>
    <property type="match status" value="1"/>
</dbReference>
<dbReference type="InterPro" id="IPR053149">
    <property type="entry name" value="TPK"/>
</dbReference>
<dbReference type="GO" id="GO:0016301">
    <property type="term" value="F:kinase activity"/>
    <property type="evidence" value="ECO:0007669"/>
    <property type="project" value="UniProtKB-KW"/>
</dbReference>
<dbReference type="InterPro" id="IPR036371">
    <property type="entry name" value="TPK_B1-bd_sf"/>
</dbReference>
<keyword evidence="4" id="KW-0067">ATP-binding</keyword>
<keyword evidence="2" id="KW-0547">Nucleotide-binding</keyword>
<dbReference type="SUPFAM" id="SSF63862">
    <property type="entry name" value="Thiamin pyrophosphokinase, substrate-binding domain"/>
    <property type="match status" value="1"/>
</dbReference>
<dbReference type="Gene3D" id="3.40.50.10240">
    <property type="entry name" value="Thiamin pyrophosphokinase, catalytic domain"/>
    <property type="match status" value="1"/>
</dbReference>
<dbReference type="GO" id="GO:0006772">
    <property type="term" value="P:thiamine metabolic process"/>
    <property type="evidence" value="ECO:0007669"/>
    <property type="project" value="UniProtKB-UniRule"/>
</dbReference>
<dbReference type="EC" id="2.7.6.2" evidence="5"/>
<evidence type="ECO:0000259" key="7">
    <source>
        <dbReference type="Pfam" id="PF04265"/>
    </source>
</evidence>
<evidence type="ECO:0000256" key="5">
    <source>
        <dbReference type="NCBIfam" id="TIGR01378"/>
    </source>
</evidence>
<feature type="domain" description="Thiamin pyrophosphokinase thiamin-binding" evidence="7">
    <location>
        <begin position="146"/>
        <end position="191"/>
    </location>
</feature>
<evidence type="ECO:0000313" key="8">
    <source>
        <dbReference type="EMBL" id="ARJ68514.1"/>
    </source>
</evidence>
<dbReference type="RefSeq" id="WP_085376623.1">
    <property type="nucleotide sequence ID" value="NZ_CP020612.1"/>
</dbReference>
<evidence type="ECO:0000313" key="9">
    <source>
        <dbReference type="Proteomes" id="UP000193017"/>
    </source>
</evidence>
<organism evidence="8 9">
    <name type="scientific">Paracoccus contaminans</name>
    <dbReference type="NCBI Taxonomy" id="1945662"/>
    <lineage>
        <taxon>Bacteria</taxon>
        <taxon>Pseudomonadati</taxon>
        <taxon>Pseudomonadota</taxon>
        <taxon>Alphaproteobacteria</taxon>
        <taxon>Rhodobacterales</taxon>
        <taxon>Paracoccaceae</taxon>
        <taxon>Paracoccus</taxon>
    </lineage>
</organism>
<dbReference type="GO" id="GO:0009229">
    <property type="term" value="P:thiamine diphosphate biosynthetic process"/>
    <property type="evidence" value="ECO:0007669"/>
    <property type="project" value="InterPro"/>
</dbReference>
<dbReference type="KEGG" id="pcon:B0A89_01480"/>
<dbReference type="Pfam" id="PF04263">
    <property type="entry name" value="TPK_catalytic"/>
    <property type="match status" value="1"/>
</dbReference>
<dbReference type="SUPFAM" id="SSF63999">
    <property type="entry name" value="Thiamin pyrophosphokinase, catalytic domain"/>
    <property type="match status" value="1"/>
</dbReference>
<gene>
    <name evidence="8" type="ORF">B0A89_01480</name>
</gene>
<dbReference type="STRING" id="1945662.B0A89_01480"/>
<dbReference type="InterPro" id="IPR036759">
    <property type="entry name" value="TPK_catalytic_sf"/>
</dbReference>
<dbReference type="InterPro" id="IPR006282">
    <property type="entry name" value="Thi_PPkinase"/>
</dbReference>
<dbReference type="GO" id="GO:0005524">
    <property type="term" value="F:ATP binding"/>
    <property type="evidence" value="ECO:0007669"/>
    <property type="project" value="UniProtKB-KW"/>
</dbReference>
<dbReference type="OrthoDB" id="7057856at2"/>
<keyword evidence="9" id="KW-1185">Reference proteome</keyword>
<evidence type="ECO:0000256" key="2">
    <source>
        <dbReference type="ARBA" id="ARBA00022741"/>
    </source>
</evidence>
<dbReference type="InterPro" id="IPR007371">
    <property type="entry name" value="TPK_catalytic"/>
</dbReference>
<dbReference type="PANTHER" id="PTHR41299">
    <property type="entry name" value="THIAMINE PYROPHOSPHOKINASE"/>
    <property type="match status" value="1"/>
</dbReference>
<dbReference type="InterPro" id="IPR007373">
    <property type="entry name" value="Thiamin_PyroPKinase_B1-bd"/>
</dbReference>
<dbReference type="AlphaFoldDB" id="A0A1W6CUI3"/>